<keyword evidence="3" id="KW-1185">Reference proteome</keyword>
<dbReference type="EMBL" id="JAHCDA010000001">
    <property type="protein sequence ID" value="MBS7810533.1"/>
    <property type="molecule type" value="Genomic_DNA"/>
</dbReference>
<feature type="region of interest" description="Disordered" evidence="1">
    <location>
        <begin position="296"/>
        <end position="353"/>
    </location>
</feature>
<dbReference type="Pfam" id="PF18906">
    <property type="entry name" value="Phage_tube_2"/>
    <property type="match status" value="1"/>
</dbReference>
<comment type="caution">
    <text evidence="2">The sequence shown here is derived from an EMBL/GenBank/DDBJ whole genome shotgun (WGS) entry which is preliminary data.</text>
</comment>
<proteinExistence type="predicted"/>
<evidence type="ECO:0000256" key="1">
    <source>
        <dbReference type="SAM" id="MobiDB-lite"/>
    </source>
</evidence>
<dbReference type="RefSeq" id="WP_213669146.1">
    <property type="nucleotide sequence ID" value="NZ_JAHCDA010000001.1"/>
</dbReference>
<feature type="compositionally biased region" description="Basic residues" evidence="1">
    <location>
        <begin position="339"/>
        <end position="353"/>
    </location>
</feature>
<accession>A0ABS5QAS0</accession>
<evidence type="ECO:0000313" key="3">
    <source>
        <dbReference type="Proteomes" id="UP000766336"/>
    </source>
</evidence>
<dbReference type="Proteomes" id="UP000766336">
    <property type="component" value="Unassembled WGS sequence"/>
</dbReference>
<evidence type="ECO:0000313" key="2">
    <source>
        <dbReference type="EMBL" id="MBS7810533.1"/>
    </source>
</evidence>
<gene>
    <name evidence="2" type="ORF">KHU32_06265</name>
</gene>
<protein>
    <submittedName>
        <fullName evidence="2">Uncharacterized protein</fullName>
    </submittedName>
</protein>
<organism evidence="2 3">
    <name type="scientific">Roseococcus pinisoli</name>
    <dbReference type="NCBI Taxonomy" id="2835040"/>
    <lineage>
        <taxon>Bacteria</taxon>
        <taxon>Pseudomonadati</taxon>
        <taxon>Pseudomonadota</taxon>
        <taxon>Alphaproteobacteria</taxon>
        <taxon>Acetobacterales</taxon>
        <taxon>Roseomonadaceae</taxon>
        <taxon>Roseococcus</taxon>
    </lineage>
</organism>
<dbReference type="InterPro" id="IPR044000">
    <property type="entry name" value="Phage_tube_2"/>
</dbReference>
<reference evidence="2 3" key="1">
    <citation type="submission" date="2021-05" db="EMBL/GenBank/DDBJ databases">
        <title>Roseococcus sp. XZZS9, whole genome shotgun sequencing project.</title>
        <authorList>
            <person name="Zhao G."/>
            <person name="Shen L."/>
        </authorList>
    </citation>
    <scope>NUCLEOTIDE SEQUENCE [LARGE SCALE GENOMIC DNA]</scope>
    <source>
        <strain evidence="2 3">XZZS9</strain>
    </source>
</reference>
<sequence length="353" mass="36549">MSGSLVRSRFAAIAAKVESPLGTDAIAGAPVLADLILGEATIRLNRQVVPDPRFSGALDILPGIPGGTQASVEISVPLRGSGVAGTAASWGRLLQACTMVETADPTGIPATAATAGTVNSATLASAFSAVGQAYRGLPLLLSGNPAEPRVSMVTNYTPGRVATFGETFGAALDTSSLVALPPHVAYRVTSDESAYKSVTIYVYKDGWLWKFVGCVGSVRVQLTTGGIAMLAFTMQGQFLGQGAAALPTALTAGTAVSPPIFKKGRSRLLGELARTSSLTFDLGVSVQQPADLSRRAADLPGAGGLSRRAHPPGRHLSDRCGAAPGTPRGRARPFAQQCRRSHCRDRRGRGRHH</sequence>
<name>A0ABS5QAS0_9PROT</name>